<feature type="repeat" description="ARM" evidence="6">
    <location>
        <begin position="121"/>
        <end position="164"/>
    </location>
</feature>
<evidence type="ECO:0000256" key="1">
    <source>
        <dbReference type="ARBA" id="ARBA00010394"/>
    </source>
</evidence>
<organism evidence="9">
    <name type="scientific">Macaca mulatta</name>
    <name type="common">Rhesus macaque</name>
    <dbReference type="NCBI Taxonomy" id="9544"/>
    <lineage>
        <taxon>Eukaryota</taxon>
        <taxon>Metazoa</taxon>
        <taxon>Chordata</taxon>
        <taxon>Craniata</taxon>
        <taxon>Vertebrata</taxon>
        <taxon>Euteleostomi</taxon>
        <taxon>Mammalia</taxon>
        <taxon>Eutheria</taxon>
        <taxon>Euarchontoglires</taxon>
        <taxon>Primates</taxon>
        <taxon>Haplorrhini</taxon>
        <taxon>Catarrhini</taxon>
        <taxon>Cercopithecidae</taxon>
        <taxon>Cercopithecinae</taxon>
        <taxon>Macaca</taxon>
    </lineage>
</organism>
<accession>G7MI82</accession>
<evidence type="ECO:0000256" key="4">
    <source>
        <dbReference type="ARBA" id="ARBA00022927"/>
    </source>
</evidence>
<keyword evidence="2 5" id="KW-0813">Transport</keyword>
<dbReference type="InterPro" id="IPR011989">
    <property type="entry name" value="ARM-like"/>
</dbReference>
<dbReference type="InterPro" id="IPR000225">
    <property type="entry name" value="Armadillo"/>
</dbReference>
<feature type="compositionally biased region" description="Basic and acidic residues" evidence="7">
    <location>
        <begin position="22"/>
        <end position="35"/>
    </location>
</feature>
<dbReference type="InterPro" id="IPR016024">
    <property type="entry name" value="ARM-type_fold"/>
</dbReference>
<dbReference type="AlphaFoldDB" id="G7MI82"/>
<evidence type="ECO:0000259" key="8">
    <source>
        <dbReference type="PROSITE" id="PS51214"/>
    </source>
</evidence>
<comment type="function">
    <text evidence="5">Functions in nuclear protein import.</text>
</comment>
<dbReference type="GO" id="GO:0061608">
    <property type="term" value="F:nuclear import signal receptor activity"/>
    <property type="evidence" value="ECO:0007669"/>
    <property type="project" value="InterPro"/>
</dbReference>
<evidence type="ECO:0000256" key="6">
    <source>
        <dbReference type="PROSITE-ProRule" id="PRU00259"/>
    </source>
</evidence>
<dbReference type="Pfam" id="PF01749">
    <property type="entry name" value="IBB"/>
    <property type="match status" value="1"/>
</dbReference>
<dbReference type="SMART" id="SM00185">
    <property type="entry name" value="ARM"/>
    <property type="match status" value="7"/>
</dbReference>
<evidence type="ECO:0000256" key="2">
    <source>
        <dbReference type="ARBA" id="ARBA00022448"/>
    </source>
</evidence>
<protein>
    <recommendedName>
        <fullName evidence="5">Importin subunit alpha</fullName>
    </recommendedName>
</protein>
<evidence type="ECO:0000256" key="5">
    <source>
        <dbReference type="PIRNR" id="PIRNR005673"/>
    </source>
</evidence>
<dbReference type="Pfam" id="PF00514">
    <property type="entry name" value="Arm"/>
    <property type="match status" value="7"/>
</dbReference>
<name>G7MI82_MACMU</name>
<feature type="domain" description="IBB" evidence="8">
    <location>
        <begin position="1"/>
        <end position="57"/>
    </location>
</feature>
<dbReference type="Proteomes" id="UP000013456">
    <property type="component" value="Chromosome 1"/>
</dbReference>
<dbReference type="SUPFAM" id="SSF48371">
    <property type="entry name" value="ARM repeat"/>
    <property type="match status" value="1"/>
</dbReference>
<dbReference type="EMBL" id="CM001253">
    <property type="protein sequence ID" value="EHH14552.1"/>
    <property type="molecule type" value="Genomic_DNA"/>
</dbReference>
<dbReference type="Gene3D" id="1.25.10.10">
    <property type="entry name" value="Leucine-rich Repeat Variant"/>
    <property type="match status" value="1"/>
</dbReference>
<dbReference type="PIRSF" id="PIRSF005673">
    <property type="entry name" value="Importin_alpha"/>
    <property type="match status" value="1"/>
</dbReference>
<dbReference type="GO" id="GO:0006606">
    <property type="term" value="P:protein import into nucleus"/>
    <property type="evidence" value="ECO:0007669"/>
    <property type="project" value="InterPro"/>
</dbReference>
<dbReference type="PROSITE" id="PS51214">
    <property type="entry name" value="IBB"/>
    <property type="match status" value="1"/>
</dbReference>
<dbReference type="GO" id="GO:0005737">
    <property type="term" value="C:cytoplasm"/>
    <property type="evidence" value="ECO:0007669"/>
    <property type="project" value="InterPro"/>
</dbReference>
<keyword evidence="3" id="KW-0677">Repeat</keyword>
<dbReference type="GO" id="GO:0042564">
    <property type="term" value="C:NLS-dependent protein nuclear import complex"/>
    <property type="evidence" value="ECO:0007669"/>
    <property type="project" value="UniProtKB-ARBA"/>
</dbReference>
<dbReference type="PANTHER" id="PTHR23316">
    <property type="entry name" value="IMPORTIN ALPHA"/>
    <property type="match status" value="1"/>
</dbReference>
<evidence type="ECO:0000313" key="9">
    <source>
        <dbReference type="EMBL" id="EHH14552.1"/>
    </source>
</evidence>
<dbReference type="Gene3D" id="1.20.5.690">
    <property type="entry name" value="Importin-alpha, importin-beta-binding domain"/>
    <property type="match status" value="1"/>
</dbReference>
<dbReference type="GO" id="GO:0005634">
    <property type="term" value="C:nucleus"/>
    <property type="evidence" value="ECO:0007669"/>
    <property type="project" value="UniProtKB-ARBA"/>
</dbReference>
<dbReference type="InterPro" id="IPR032413">
    <property type="entry name" value="Arm_3"/>
</dbReference>
<evidence type="ECO:0000256" key="3">
    <source>
        <dbReference type="ARBA" id="ARBA00022737"/>
    </source>
</evidence>
<dbReference type="InterPro" id="IPR036975">
    <property type="entry name" value="Importin-a_IBB_sf"/>
</dbReference>
<proteinExistence type="inferred from homology"/>
<dbReference type="PROSITE" id="PS50176">
    <property type="entry name" value="ARM_REPEAT"/>
    <property type="match status" value="2"/>
</dbReference>
<dbReference type="InterPro" id="IPR002652">
    <property type="entry name" value="Importin-a_IBB"/>
</dbReference>
<dbReference type="Pfam" id="PF16186">
    <property type="entry name" value="Arm_3"/>
    <property type="match status" value="1"/>
</dbReference>
<gene>
    <name evidence="9" type="ORF">EGK_00497</name>
</gene>
<sequence length="491" mass="55045">MASPGKDNYRMKSYKNNALNPEEMRRRREEEGIQLRKQKREQQLFKRRNVELINEEAAMFDSLLMDSYVSSTTGESVITREMVEMLFPGDSDLQLATTQKFRKLLSKEPSPPIDEVINTPRVVDRFVEFLKRNENCTLQFEAAWALTNIASGTSQQTKIVIEAGAVPIFIELLNSDFEDVQEQAVWALGNIAGDSSVCRDYVLNCSILNPLLTLLTKSTRLTMTRNAVWALSNLCRGKNPPPEFAKVSPCLPVLSRLLFSSDSDLLADACWALSYLSDGPNEKIQAVIDSGVCRRLVELLMHNDYKVASPALRAVGNIVTGDDIQTQAVIDANIFPVLIEILQKAEFRTRKEAAWAITNATSGGTPEQIRYLVSLGCIKPLCDLLTVMDSKIVQVALNGLENILRLGEQEGKRSGSGVNPYCGLIEEAYGLDKIEFLQSHENQEIYQKAFDLIEHYFGVEDDDSSLAPQVDETQQQFIFQQPEAPMEGFQL</sequence>
<evidence type="ECO:0000256" key="7">
    <source>
        <dbReference type="SAM" id="MobiDB-lite"/>
    </source>
</evidence>
<feature type="region of interest" description="Disordered" evidence="7">
    <location>
        <begin position="1"/>
        <end position="35"/>
    </location>
</feature>
<dbReference type="FunFam" id="1.20.5.690:FF:000001">
    <property type="entry name" value="Importin subunit alpha"/>
    <property type="match status" value="1"/>
</dbReference>
<reference evidence="9" key="1">
    <citation type="journal article" date="2011" name="Nat. Biotechnol.">
        <title>Genome sequencing and comparison of two nonhuman primate animal models, the cynomolgus and Chinese rhesus macaques.</title>
        <authorList>
            <person name="Yan G."/>
            <person name="Zhang G."/>
            <person name="Fang X."/>
            <person name="Zhang Y."/>
            <person name="Li C."/>
            <person name="Ling F."/>
            <person name="Cooper D.N."/>
            <person name="Li Q."/>
            <person name="Li Y."/>
            <person name="van Gool A.J."/>
            <person name="Du H."/>
            <person name="Chen J."/>
            <person name="Chen R."/>
            <person name="Zhang P."/>
            <person name="Huang Z."/>
            <person name="Thompson J.R."/>
            <person name="Meng Y."/>
            <person name="Bai Y."/>
            <person name="Wang J."/>
            <person name="Zhuo M."/>
            <person name="Wang T."/>
            <person name="Huang Y."/>
            <person name="Wei L."/>
            <person name="Li J."/>
            <person name="Wang Z."/>
            <person name="Hu H."/>
            <person name="Yang P."/>
            <person name="Le L."/>
            <person name="Stenson P.D."/>
            <person name="Li B."/>
            <person name="Liu X."/>
            <person name="Ball E.V."/>
            <person name="An N."/>
            <person name="Huang Q."/>
            <person name="Zhang Y."/>
            <person name="Fan W."/>
            <person name="Zhang X."/>
            <person name="Li Y."/>
            <person name="Wang W."/>
            <person name="Katze M.G."/>
            <person name="Su B."/>
            <person name="Nielsen R."/>
            <person name="Yang H."/>
            <person name="Wang J."/>
            <person name="Wang X."/>
            <person name="Wang J."/>
        </authorList>
    </citation>
    <scope>NUCLEOTIDE SEQUENCE [LARGE SCALE GENOMIC DNA]</scope>
    <source>
        <strain evidence="9">CR-5</strain>
    </source>
</reference>
<feature type="repeat" description="ARM" evidence="6">
    <location>
        <begin position="164"/>
        <end position="192"/>
    </location>
</feature>
<keyword evidence="4 5" id="KW-0653">Protein transport</keyword>
<dbReference type="FunFam" id="1.25.10.10:FF:000009">
    <property type="entry name" value="Importin subunit alpha"/>
    <property type="match status" value="1"/>
</dbReference>
<dbReference type="InterPro" id="IPR024931">
    <property type="entry name" value="Importin_alpha"/>
</dbReference>
<comment type="similarity">
    <text evidence="1 5">Belongs to the importin alpha family.</text>
</comment>